<comment type="caution">
    <text evidence="1">The sequence shown here is derived from an EMBL/GenBank/DDBJ whole genome shotgun (WGS) entry which is preliminary data.</text>
</comment>
<reference evidence="1 2" key="1">
    <citation type="submission" date="2021-06" db="EMBL/GenBank/DDBJ databases">
        <title>Caerostris extrusa draft genome.</title>
        <authorList>
            <person name="Kono N."/>
            <person name="Arakawa K."/>
        </authorList>
    </citation>
    <scope>NUCLEOTIDE SEQUENCE [LARGE SCALE GENOMIC DNA]</scope>
</reference>
<name>A0AAV4SLE0_CAEEX</name>
<gene>
    <name evidence="1" type="ORF">CEXT_3581</name>
</gene>
<proteinExistence type="predicted"/>
<organism evidence="1 2">
    <name type="scientific">Caerostris extrusa</name>
    <name type="common">Bark spider</name>
    <name type="synonym">Caerostris bankana</name>
    <dbReference type="NCBI Taxonomy" id="172846"/>
    <lineage>
        <taxon>Eukaryota</taxon>
        <taxon>Metazoa</taxon>
        <taxon>Ecdysozoa</taxon>
        <taxon>Arthropoda</taxon>
        <taxon>Chelicerata</taxon>
        <taxon>Arachnida</taxon>
        <taxon>Araneae</taxon>
        <taxon>Araneomorphae</taxon>
        <taxon>Entelegynae</taxon>
        <taxon>Araneoidea</taxon>
        <taxon>Araneidae</taxon>
        <taxon>Caerostris</taxon>
    </lineage>
</organism>
<sequence>MAYLTKDMPNQTLFNKHLDEVLASMGPSRQSLLSWQGGGSLTIKAFHAFINRGFHPSALLEDYLRTLKAGGLD</sequence>
<accession>A0AAV4SLE0</accession>
<dbReference type="EMBL" id="BPLR01009815">
    <property type="protein sequence ID" value="GIY34834.1"/>
    <property type="molecule type" value="Genomic_DNA"/>
</dbReference>
<keyword evidence="2" id="KW-1185">Reference proteome</keyword>
<dbReference type="AlphaFoldDB" id="A0AAV4SLE0"/>
<evidence type="ECO:0000313" key="2">
    <source>
        <dbReference type="Proteomes" id="UP001054945"/>
    </source>
</evidence>
<evidence type="ECO:0000313" key="1">
    <source>
        <dbReference type="EMBL" id="GIY34834.1"/>
    </source>
</evidence>
<protein>
    <submittedName>
        <fullName evidence="1">Uncharacterized protein</fullName>
    </submittedName>
</protein>
<dbReference type="Proteomes" id="UP001054945">
    <property type="component" value="Unassembled WGS sequence"/>
</dbReference>